<evidence type="ECO:0000313" key="2">
    <source>
        <dbReference type="Proteomes" id="UP000198736"/>
    </source>
</evidence>
<reference evidence="2" key="1">
    <citation type="submission" date="2015-10" db="EMBL/GenBank/DDBJ databases">
        <authorList>
            <person name="Luecker S."/>
            <person name="Luecker S."/>
        </authorList>
    </citation>
    <scope>NUCLEOTIDE SEQUENCE [LARGE SCALE GENOMIC DNA]</scope>
</reference>
<evidence type="ECO:0000313" key="1">
    <source>
        <dbReference type="EMBL" id="CUS37858.1"/>
    </source>
</evidence>
<protein>
    <submittedName>
        <fullName evidence="1">Uncharacterized protein</fullName>
    </submittedName>
</protein>
<organism evidence="1 2">
    <name type="scientific">Candidatus Nitrospira nitrificans</name>
    <dbReference type="NCBI Taxonomy" id="1742973"/>
    <lineage>
        <taxon>Bacteria</taxon>
        <taxon>Pseudomonadati</taxon>
        <taxon>Nitrospirota</taxon>
        <taxon>Nitrospiria</taxon>
        <taxon>Nitrospirales</taxon>
        <taxon>Nitrospiraceae</taxon>
        <taxon>Nitrospira</taxon>
    </lineage>
</organism>
<dbReference type="EMBL" id="CZPZ01000031">
    <property type="protein sequence ID" value="CUS37858.1"/>
    <property type="molecule type" value="Genomic_DNA"/>
</dbReference>
<proteinExistence type="predicted"/>
<keyword evidence="2" id="KW-1185">Reference proteome</keyword>
<dbReference type="Proteomes" id="UP000198736">
    <property type="component" value="Unassembled WGS sequence"/>
</dbReference>
<dbReference type="AlphaFoldDB" id="A0A0S4LRY1"/>
<accession>A0A0S4LRY1</accession>
<sequence>MYQYEEAGKHMHLVPKLKQELKAFAQTRFTDLKDHRFFS</sequence>
<name>A0A0S4LRY1_9BACT</name>
<gene>
    <name evidence="1" type="ORF">COMA2_40060</name>
</gene>